<keyword evidence="6 12" id="KW-0106">Calcium</keyword>
<dbReference type="Gene3D" id="3.90.850.10">
    <property type="entry name" value="Fumarylacetoacetase-like, C-terminal domain"/>
    <property type="match status" value="1"/>
</dbReference>
<evidence type="ECO:0000256" key="10">
    <source>
        <dbReference type="PIRSR" id="PIRSR605959-1"/>
    </source>
</evidence>
<name>A0A1V6Q5K4_9EURO</name>
<evidence type="ECO:0000256" key="8">
    <source>
        <dbReference type="ARBA" id="ARBA00022878"/>
    </source>
</evidence>
<evidence type="ECO:0000313" key="16">
    <source>
        <dbReference type="EMBL" id="OQD84504.1"/>
    </source>
</evidence>
<feature type="binding site" evidence="12">
    <location>
        <position position="244"/>
    </location>
    <ligand>
        <name>Ca(2+)</name>
        <dbReference type="ChEBI" id="CHEBI:29108"/>
    </ligand>
</feature>
<keyword evidence="7 12" id="KW-0460">Magnesium</keyword>
<dbReference type="FunFam" id="3.90.850.10:FF:000009">
    <property type="entry name" value="Fumarylacetoacetase"/>
    <property type="match status" value="1"/>
</dbReference>
<organism evidence="16 17">
    <name type="scientific">Penicillium solitum</name>
    <dbReference type="NCBI Taxonomy" id="60172"/>
    <lineage>
        <taxon>Eukaryota</taxon>
        <taxon>Fungi</taxon>
        <taxon>Dikarya</taxon>
        <taxon>Ascomycota</taxon>
        <taxon>Pezizomycotina</taxon>
        <taxon>Eurotiomycetes</taxon>
        <taxon>Eurotiomycetidae</taxon>
        <taxon>Eurotiales</taxon>
        <taxon>Aspergillaceae</taxon>
        <taxon>Penicillium</taxon>
    </lineage>
</organism>
<feature type="binding site" evidence="11">
    <location>
        <position position="152"/>
    </location>
    <ligand>
        <name>substrate</name>
    </ligand>
</feature>
<dbReference type="Pfam" id="PF01557">
    <property type="entry name" value="FAA_hydrolase"/>
    <property type="match status" value="1"/>
</dbReference>
<protein>
    <recommendedName>
        <fullName evidence="3 13">Fumarylacetoacetase</fullName>
        <ecNumber evidence="3 13">3.7.1.2</ecNumber>
    </recommendedName>
    <alternativeName>
        <fullName evidence="13">Fumarylacetoacetate hydrolase</fullName>
    </alternativeName>
</protein>
<reference evidence="17" key="1">
    <citation type="journal article" date="2017" name="Nat. Microbiol.">
        <title>Global analysis of biosynthetic gene clusters reveals vast potential of secondary metabolite production in Penicillium species.</title>
        <authorList>
            <person name="Nielsen J.C."/>
            <person name="Grijseels S."/>
            <person name="Prigent S."/>
            <person name="Ji B."/>
            <person name="Dainat J."/>
            <person name="Nielsen K.F."/>
            <person name="Frisvad J.C."/>
            <person name="Workman M."/>
            <person name="Nielsen J."/>
        </authorList>
    </citation>
    <scope>NUCLEOTIDE SEQUENCE [LARGE SCALE GENOMIC DNA]</scope>
    <source>
        <strain evidence="17">IBT 29525</strain>
    </source>
</reference>
<dbReference type="NCBIfam" id="TIGR01266">
    <property type="entry name" value="fum_ac_acetase"/>
    <property type="match status" value="1"/>
</dbReference>
<keyword evidence="17" id="KW-1185">Reference proteome</keyword>
<dbReference type="GO" id="GO:1902000">
    <property type="term" value="P:homogentisate catabolic process"/>
    <property type="evidence" value="ECO:0007669"/>
    <property type="project" value="TreeGrafter"/>
</dbReference>
<evidence type="ECO:0000256" key="12">
    <source>
        <dbReference type="PIRSR" id="PIRSR605959-3"/>
    </source>
</evidence>
<dbReference type="Proteomes" id="UP000191612">
    <property type="component" value="Unassembled WGS sequence"/>
</dbReference>
<evidence type="ECO:0000256" key="1">
    <source>
        <dbReference type="ARBA" id="ARBA00004782"/>
    </source>
</evidence>
<feature type="active site" description="Proton acceptor" evidence="10">
    <location>
        <position position="143"/>
    </location>
</feature>
<comment type="pathway">
    <text evidence="1 13">Amino-acid degradation; L-phenylalanine degradation; acetoacetate and fumarate from L-phenylalanine: step 6/6.</text>
</comment>
<evidence type="ECO:0000256" key="2">
    <source>
        <dbReference type="ARBA" id="ARBA00010211"/>
    </source>
</evidence>
<evidence type="ECO:0000256" key="7">
    <source>
        <dbReference type="ARBA" id="ARBA00022842"/>
    </source>
</evidence>
<feature type="domain" description="Fumarylacetoacetase N-terminal" evidence="15">
    <location>
        <begin position="18"/>
        <end position="128"/>
    </location>
</feature>
<dbReference type="GO" id="GO:0046872">
    <property type="term" value="F:metal ion binding"/>
    <property type="evidence" value="ECO:0007669"/>
    <property type="project" value="UniProtKB-UniRule"/>
</dbReference>
<dbReference type="GO" id="GO:0006559">
    <property type="term" value="P:L-phenylalanine catabolic process"/>
    <property type="evidence" value="ECO:0007669"/>
    <property type="project" value="UniProtKB-UniRule"/>
</dbReference>
<keyword evidence="4 12" id="KW-0479">Metal-binding</keyword>
<evidence type="ECO:0000256" key="13">
    <source>
        <dbReference type="RuleBase" id="RU366008"/>
    </source>
</evidence>
<dbReference type="Gene3D" id="2.30.30.230">
    <property type="entry name" value="Fumarylacetoacetase, N-terminal domain"/>
    <property type="match status" value="1"/>
</dbReference>
<keyword evidence="8 13" id="KW-0828">Tyrosine catabolism</keyword>
<evidence type="ECO:0000256" key="11">
    <source>
        <dbReference type="PIRSR" id="PIRSR605959-2"/>
    </source>
</evidence>
<feature type="binding site" evidence="11">
    <location>
        <position position="138"/>
    </location>
    <ligand>
        <name>substrate</name>
    </ligand>
</feature>
<dbReference type="InterPro" id="IPR005959">
    <property type="entry name" value="Fumarylacetoacetase"/>
</dbReference>
<feature type="binding site" evidence="12">
    <location>
        <position position="264"/>
    </location>
    <ligand>
        <name>Mg(2+)</name>
        <dbReference type="ChEBI" id="CHEBI:18420"/>
    </ligand>
</feature>
<dbReference type="InterPro" id="IPR011234">
    <property type="entry name" value="Fumarylacetoacetase-like_C"/>
</dbReference>
<dbReference type="GO" id="GO:0006572">
    <property type="term" value="P:L-tyrosine catabolic process"/>
    <property type="evidence" value="ECO:0007669"/>
    <property type="project" value="UniProtKB-UniRule"/>
</dbReference>
<dbReference type="SUPFAM" id="SSF63433">
    <property type="entry name" value="Fumarylacetoacetate hydrolase, FAH, N-terminal domain"/>
    <property type="match status" value="1"/>
</dbReference>
<dbReference type="GO" id="GO:0004334">
    <property type="term" value="F:fumarylacetoacetase activity"/>
    <property type="evidence" value="ECO:0007669"/>
    <property type="project" value="UniProtKB-UniRule"/>
</dbReference>
<feature type="binding site" evidence="12">
    <location>
        <position position="212"/>
    </location>
    <ligand>
        <name>Ca(2+)</name>
        <dbReference type="ChEBI" id="CHEBI:29108"/>
    </ligand>
</feature>
<dbReference type="Pfam" id="PF09298">
    <property type="entry name" value="FAA_hydrolase_N"/>
    <property type="match status" value="1"/>
</dbReference>
<feature type="binding site" evidence="11">
    <location>
        <position position="251"/>
    </location>
    <ligand>
        <name>substrate</name>
    </ligand>
</feature>
<dbReference type="UniPathway" id="UPA00139">
    <property type="reaction ID" value="UER00341"/>
</dbReference>
<dbReference type="InterPro" id="IPR036663">
    <property type="entry name" value="Fumarylacetoacetase_C_sf"/>
</dbReference>
<sequence length="430" mass="46850">MSTASWLEIPSGSHFSLANIPFGIITTPASAEPHAAIAIGDHVLDLYTFAVNSGFAALQNFTPEHAKLFSQSTLNHFAATGQVFHRYIREYLQNVFALNTTVPQVLKDSNTAREAALFHKKDVKVYIPMKIAGYTDFFAGRNHAYNCGCIFRDSQKALQPNYLHLPVGYSSRASSVVVSGTPIRRPLGQYLANKMDTASQFGPCRRLDIELELGALLCRGNEMGEPIPVDKAEEYIFGFVILNDWSARDIQAWEAVPLGPFNAKNFASSISPWVILKDAIEGFHAKGIPNETQLHPYLQESRLDNVYDINLEVEIKTADGKVATFARTNGKNLVFSFAQMLAHHTIGGCPMKVGDLIGSGTISGTEPGSLGSFLEASAGGTRTFELENGIQRKFLQDGDSISIRAWCGKDGSPLVGFGECEGTIKPAPTL</sequence>
<comment type="cofactor">
    <cofactor evidence="13">
        <name>Mg(2+)</name>
        <dbReference type="ChEBI" id="CHEBI:18420"/>
    </cofactor>
    <cofactor evidence="13">
        <name>Ca(2+)</name>
        <dbReference type="ChEBI" id="CHEBI:29108"/>
    </cofactor>
</comment>
<dbReference type="InterPro" id="IPR036462">
    <property type="entry name" value="Fumarylacetoacetase_N_sf"/>
</dbReference>
<gene>
    <name evidence="16" type="ORF">PENSOL_c118G11962</name>
</gene>
<proteinExistence type="inferred from homology"/>
<keyword evidence="9 13" id="KW-0585">Phenylalanine catabolism</keyword>
<comment type="similarity">
    <text evidence="2 13">Belongs to the FAH family.</text>
</comment>
<evidence type="ECO:0000259" key="14">
    <source>
        <dbReference type="Pfam" id="PF01557"/>
    </source>
</evidence>
<evidence type="ECO:0000256" key="3">
    <source>
        <dbReference type="ARBA" id="ARBA00012094"/>
    </source>
</evidence>
<dbReference type="EC" id="3.7.1.2" evidence="3 13"/>
<evidence type="ECO:0000256" key="4">
    <source>
        <dbReference type="ARBA" id="ARBA00022723"/>
    </source>
</evidence>
<dbReference type="PANTHER" id="PTHR43069:SF2">
    <property type="entry name" value="FUMARYLACETOACETASE"/>
    <property type="match status" value="1"/>
</dbReference>
<evidence type="ECO:0000259" key="15">
    <source>
        <dbReference type="Pfam" id="PF09298"/>
    </source>
</evidence>
<feature type="binding site" evidence="12">
    <location>
        <position position="268"/>
    </location>
    <ligand>
        <name>Mg(2+)</name>
        <dbReference type="ChEBI" id="CHEBI:18420"/>
    </ligand>
</feature>
<evidence type="ECO:0000313" key="17">
    <source>
        <dbReference type="Proteomes" id="UP000191612"/>
    </source>
</evidence>
<accession>A0A1V6Q5K4</accession>
<keyword evidence="5 13" id="KW-0378">Hydrolase</keyword>
<evidence type="ECO:0000256" key="6">
    <source>
        <dbReference type="ARBA" id="ARBA00022837"/>
    </source>
</evidence>
<comment type="caution">
    <text evidence="16">The sequence shown here is derived from an EMBL/GenBank/DDBJ whole genome shotgun (WGS) entry which is preliminary data.</text>
</comment>
<feature type="binding site" evidence="12">
    <location>
        <position position="136"/>
    </location>
    <ligand>
        <name>Ca(2+)</name>
        <dbReference type="ChEBI" id="CHEBI:29108"/>
    </ligand>
</feature>
<feature type="binding site" evidence="12">
    <location>
        <position position="210"/>
    </location>
    <ligand>
        <name>Ca(2+)</name>
        <dbReference type="ChEBI" id="CHEBI:29108"/>
    </ligand>
</feature>
<dbReference type="InterPro" id="IPR015377">
    <property type="entry name" value="Fumarylacetoacetase_N"/>
</dbReference>
<feature type="binding site" evidence="12">
    <location>
        <position position="244"/>
    </location>
    <ligand>
        <name>Mg(2+)</name>
        <dbReference type="ChEBI" id="CHEBI:18420"/>
    </ligand>
</feature>
<dbReference type="STRING" id="60172.A0A1V6Q5K4"/>
<dbReference type="SUPFAM" id="SSF56529">
    <property type="entry name" value="FAH"/>
    <property type="match status" value="1"/>
</dbReference>
<feature type="domain" description="Fumarylacetoacetase-like C-terminal" evidence="14">
    <location>
        <begin position="157"/>
        <end position="424"/>
    </location>
</feature>
<evidence type="ECO:0000256" key="5">
    <source>
        <dbReference type="ARBA" id="ARBA00022801"/>
    </source>
</evidence>
<dbReference type="EMBL" id="MDYO01000117">
    <property type="protein sequence ID" value="OQD84504.1"/>
    <property type="molecule type" value="Genomic_DNA"/>
</dbReference>
<dbReference type="PANTHER" id="PTHR43069">
    <property type="entry name" value="FUMARYLACETOACETASE"/>
    <property type="match status" value="1"/>
</dbReference>
<evidence type="ECO:0000256" key="9">
    <source>
        <dbReference type="ARBA" id="ARBA00023232"/>
    </source>
</evidence>
<dbReference type="AlphaFoldDB" id="A0A1V6Q5K4"/>
<feature type="binding site" evidence="11">
    <location>
        <position position="361"/>
    </location>
    <ligand>
        <name>substrate</name>
    </ligand>
</feature>
<comment type="catalytic activity">
    <reaction evidence="13">
        <text>4-fumarylacetoacetate + H2O = acetoacetate + fumarate + H(+)</text>
        <dbReference type="Rhea" id="RHEA:10244"/>
        <dbReference type="ChEBI" id="CHEBI:13705"/>
        <dbReference type="ChEBI" id="CHEBI:15377"/>
        <dbReference type="ChEBI" id="CHEBI:15378"/>
        <dbReference type="ChEBI" id="CHEBI:18034"/>
        <dbReference type="ChEBI" id="CHEBI:29806"/>
        <dbReference type="EC" id="3.7.1.2"/>
    </reaction>
</comment>